<proteinExistence type="predicted"/>
<dbReference type="Gene3D" id="1.10.3290.10">
    <property type="entry name" value="Fido-like domain"/>
    <property type="match status" value="1"/>
</dbReference>
<evidence type="ECO:0000259" key="1">
    <source>
        <dbReference type="PROSITE" id="PS51459"/>
    </source>
</evidence>
<dbReference type="SUPFAM" id="SSF140931">
    <property type="entry name" value="Fic-like"/>
    <property type="match status" value="1"/>
</dbReference>
<gene>
    <name evidence="2" type="ORF">GAKKPHMA_00029</name>
</gene>
<dbReference type="PROSITE" id="PS51459">
    <property type="entry name" value="FIDO"/>
    <property type="match status" value="1"/>
</dbReference>
<dbReference type="InterPro" id="IPR040198">
    <property type="entry name" value="Fido_containing"/>
</dbReference>
<organism evidence="2">
    <name type="scientific">Candidatus Methanophagaceae archaeon ANME-1 ERB6</name>
    <dbReference type="NCBI Taxonomy" id="2759912"/>
    <lineage>
        <taxon>Archaea</taxon>
        <taxon>Methanobacteriati</taxon>
        <taxon>Methanobacteriota</taxon>
        <taxon>Stenosarchaea group</taxon>
        <taxon>Methanomicrobia</taxon>
        <taxon>Candidatus Methanophagales</taxon>
        <taxon>Candidatus Methanophagaceae</taxon>
    </lineage>
</organism>
<accession>A0A7G9YVT9</accession>
<name>A0A7G9YVT9_9EURY</name>
<sequence>MVSIKKKQIGKQTYYYLEHTIRHKDKIQKRGKYLGKKLPKNIEDMKKEFLSEIYKEKWFPSFDRIKRNYSEERRLMPKTAREKEIQIFSITFTYDTNRIEGSKLTLRETADLLEKGVTPKAKPLDDIKEAEAHKKVFYDILDYKKDLSLQIILYWHKELFESTKKDIAGKIRQHQVAIAGSKFRPPFPAEIYPLLRDFFRWYDKNKNKLHPVELAALVHLRFVTIHPFTDGNGRISRLMMNFVLHKHKFPLLNIHYDNRAGYYNALERAQTKEQDNIFVQWFFKRYVKEHKRYMN</sequence>
<dbReference type="PANTHER" id="PTHR13504:SF38">
    <property type="entry name" value="FIDO DOMAIN-CONTAINING PROTEIN"/>
    <property type="match status" value="1"/>
</dbReference>
<dbReference type="EMBL" id="MT631501">
    <property type="protein sequence ID" value="QNO52123.1"/>
    <property type="molecule type" value="Genomic_DNA"/>
</dbReference>
<dbReference type="AlphaFoldDB" id="A0A7G9YVT9"/>
<dbReference type="InterPro" id="IPR036597">
    <property type="entry name" value="Fido-like_dom_sf"/>
</dbReference>
<dbReference type="InterPro" id="IPR003812">
    <property type="entry name" value="Fido"/>
</dbReference>
<evidence type="ECO:0000313" key="2">
    <source>
        <dbReference type="EMBL" id="QNO52123.1"/>
    </source>
</evidence>
<reference evidence="2" key="1">
    <citation type="submission" date="2020-06" db="EMBL/GenBank/DDBJ databases">
        <title>Unique genomic features of the anaerobic methanotrophic archaea.</title>
        <authorList>
            <person name="Chadwick G.L."/>
            <person name="Skennerton C.T."/>
            <person name="Laso-Perez R."/>
            <person name="Leu A.O."/>
            <person name="Speth D.R."/>
            <person name="Yu H."/>
            <person name="Morgan-Lang C."/>
            <person name="Hatzenpichler R."/>
            <person name="Goudeau D."/>
            <person name="Malmstrom R."/>
            <person name="Brazelton W.J."/>
            <person name="Woyke T."/>
            <person name="Hallam S.J."/>
            <person name="Tyson G.W."/>
            <person name="Wegener G."/>
            <person name="Boetius A."/>
            <person name="Orphan V."/>
        </authorList>
    </citation>
    <scope>NUCLEOTIDE SEQUENCE</scope>
</reference>
<dbReference type="Pfam" id="PF02661">
    <property type="entry name" value="Fic"/>
    <property type="match status" value="1"/>
</dbReference>
<protein>
    <recommendedName>
        <fullName evidence="1">Fido domain-containing protein</fullName>
    </recommendedName>
</protein>
<dbReference type="PANTHER" id="PTHR13504">
    <property type="entry name" value="FIDO DOMAIN-CONTAINING PROTEIN DDB_G0283145"/>
    <property type="match status" value="1"/>
</dbReference>
<feature type="domain" description="Fido" evidence="1">
    <location>
        <begin position="147"/>
        <end position="284"/>
    </location>
</feature>